<gene>
    <name evidence="1" type="ORF">C7I84_22255</name>
</gene>
<evidence type="ECO:0000313" key="1">
    <source>
        <dbReference type="EMBL" id="PSJ55839.1"/>
    </source>
</evidence>
<dbReference type="RefSeq" id="WP_106774418.1">
    <property type="nucleotide sequence ID" value="NZ_PXYK01000025.1"/>
</dbReference>
<accession>A0A2P7S041</accession>
<dbReference type="InterPro" id="IPR043504">
    <property type="entry name" value="Peptidase_S1_PA_chymotrypsin"/>
</dbReference>
<evidence type="ECO:0000313" key="2">
    <source>
        <dbReference type="Proteomes" id="UP000241229"/>
    </source>
</evidence>
<sequence>MQIESALELQARIFSQIFNFIELPAAAGMGAFLPPGLFLDPMLLETKSARPRRPPRRRANDIALGVTEGTGAGDARLAVLVQSRGKMQSAVVEDIVGLARGEAEVLYIGRQRPLWTTARNDPIRLGCSISPVTVPYAGTLGCFCRDNLSGRMTILSNNHVLADVNAVPVGTAVMQPGARDEGNAEKDVIAELIRFVPIQFGGFPNRVDAAVAALTEHGRAEDRETLYDSEEVPEPAITLQPGELAEALPGMSVFKTGRTTRQTRGKVRAVNVNNYLVDVGVGLARFDGQIVIETDMAPQPFSRPGDSGSLIVDENGRPLGLLFAGSASGGAGNVGFTGANPILSVTEQLGVTLV</sequence>
<dbReference type="SUPFAM" id="SSF50494">
    <property type="entry name" value="Trypsin-like serine proteases"/>
    <property type="match status" value="1"/>
</dbReference>
<protein>
    <recommendedName>
        <fullName evidence="3">Serine protease</fullName>
    </recommendedName>
</protein>
<keyword evidence="2" id="KW-1185">Reference proteome</keyword>
<organism evidence="1 2">
    <name type="scientific">Kumtagia ephedrae</name>
    <dbReference type="NCBI Taxonomy" id="2116701"/>
    <lineage>
        <taxon>Bacteria</taxon>
        <taxon>Pseudomonadati</taxon>
        <taxon>Pseudomonadota</taxon>
        <taxon>Alphaproteobacteria</taxon>
        <taxon>Hyphomicrobiales</taxon>
        <taxon>Phyllobacteriaceae</taxon>
        <taxon>Kumtagia</taxon>
    </lineage>
</organism>
<dbReference type="OrthoDB" id="104542at2"/>
<name>A0A2P7S041_9HYPH</name>
<comment type="caution">
    <text evidence="1">The sequence shown here is derived from an EMBL/GenBank/DDBJ whole genome shotgun (WGS) entry which is preliminary data.</text>
</comment>
<dbReference type="Proteomes" id="UP000241229">
    <property type="component" value="Unassembled WGS sequence"/>
</dbReference>
<dbReference type="AlphaFoldDB" id="A0A2P7S041"/>
<dbReference type="EMBL" id="PXYK01000025">
    <property type="protein sequence ID" value="PSJ55839.1"/>
    <property type="molecule type" value="Genomic_DNA"/>
</dbReference>
<dbReference type="InterPro" id="IPR009003">
    <property type="entry name" value="Peptidase_S1_PA"/>
</dbReference>
<evidence type="ECO:0008006" key="3">
    <source>
        <dbReference type="Google" id="ProtNLM"/>
    </source>
</evidence>
<proteinExistence type="predicted"/>
<reference evidence="1 2" key="1">
    <citation type="submission" date="2018-03" db="EMBL/GenBank/DDBJ databases">
        <title>The draft genome of Mesorhizobium sp. 6GN-30.</title>
        <authorList>
            <person name="Liu L."/>
            <person name="Li L."/>
            <person name="Wang T."/>
            <person name="Zhang X."/>
            <person name="Liang L."/>
        </authorList>
    </citation>
    <scope>NUCLEOTIDE SEQUENCE [LARGE SCALE GENOMIC DNA]</scope>
    <source>
        <strain evidence="1 2">6GN30</strain>
    </source>
</reference>
<dbReference type="Gene3D" id="2.40.10.10">
    <property type="entry name" value="Trypsin-like serine proteases"/>
    <property type="match status" value="1"/>
</dbReference>